<evidence type="ECO:0000256" key="2">
    <source>
        <dbReference type="ARBA" id="ARBA00022525"/>
    </source>
</evidence>
<feature type="domain" description="Collagen binding" evidence="6">
    <location>
        <begin position="198"/>
        <end position="329"/>
    </location>
</feature>
<dbReference type="PANTHER" id="PTHR36108">
    <property type="entry name" value="COLOSSIN-B-RELATED"/>
    <property type="match status" value="1"/>
</dbReference>
<feature type="domain" description="SpaA-like prealbumin fold" evidence="7">
    <location>
        <begin position="907"/>
        <end position="994"/>
    </location>
</feature>
<organism evidence="8 9">
    <name type="scientific">Paracerasibacillus soli</name>
    <dbReference type="NCBI Taxonomy" id="480284"/>
    <lineage>
        <taxon>Bacteria</taxon>
        <taxon>Bacillati</taxon>
        <taxon>Bacillota</taxon>
        <taxon>Bacilli</taxon>
        <taxon>Bacillales</taxon>
        <taxon>Bacillaceae</taxon>
        <taxon>Paracerasibacillus</taxon>
    </lineage>
</organism>
<feature type="compositionally biased region" description="Basic and acidic residues" evidence="4">
    <location>
        <begin position="1288"/>
        <end position="1313"/>
    </location>
</feature>
<evidence type="ECO:0000313" key="9">
    <source>
        <dbReference type="Proteomes" id="UP001275315"/>
    </source>
</evidence>
<feature type="domain" description="SpaA-like prealbumin fold" evidence="7">
    <location>
        <begin position="444"/>
        <end position="525"/>
    </location>
</feature>
<dbReference type="InterPro" id="IPR008456">
    <property type="entry name" value="Collagen-bd_dom"/>
</dbReference>
<evidence type="ECO:0000259" key="7">
    <source>
        <dbReference type="Pfam" id="PF17802"/>
    </source>
</evidence>
<dbReference type="InterPro" id="IPR041033">
    <property type="entry name" value="SpaA_PFL_dom_1"/>
</dbReference>
<evidence type="ECO:0000256" key="4">
    <source>
        <dbReference type="SAM" id="MobiDB-lite"/>
    </source>
</evidence>
<keyword evidence="5" id="KW-0812">Transmembrane</keyword>
<feature type="region of interest" description="Disordered" evidence="4">
    <location>
        <begin position="1274"/>
        <end position="1313"/>
    </location>
</feature>
<sequence>MISFRTNIDFDKTEPNDDGTFTNHALLEWNNDDGEALSKEGTATFNPDTYTKANGFKGASYNAVTKEIEWEIGVNYNHANLDQAIVEDFILDGQNFDVDSIRVFHMDLQGGWNGYKYGEELAATDYTVAVMEDDEGNPGFRVSLGDINSGYIVTYKTDLNNQLVDKTYHNIATVKSDNQDSFNLTASVEPYHGGEYTKKTAEQNRENPRIVNWRVNINYAQSTVSNVSLSDTPSANQLLLRDTIKLYGTVVSENPNEIKIDRDNGPLVEDEDYALEITENEDGIETFTITFLEETIDQAYVLEYDTRIMYQGDGYIENDVKFEGDQTAEIPTDNAVKQRIDLSNIGGGIVGEVGSLEVIKVDAEDQKALAGATFELYETDGTFIRSYTTGEDGIVVFKNLLFDEYILKEVDAPEGYVAGIKDGQTVTVNAEVSKVTIENKKFVGDVTLTKVDADTKEVLEGVVFELRDEAGNLLQEGITTDEDGKILITGLTPGNYLLKETEALHGYQKLESEIPFTIKADQVEVLELDPIENSIILGTVQLIKVDADHQNEPLEGVVFKLVDAEGNVVKENLTTDREGKITVHDLRPGTYYFIETEALDDYVLDETPIEVVVERAQTEIATVQAKNELIPGSVELTKKGEDGKLLEGVKFELQDEDGNKISEHTTDVNGKLTVENLKPGFYQFVEVASIDGYELNKDVVKFEIIRSQKVAVSVEFTNELTPGSVELTKLGEENEVLEGAEFKLVDADEQVIHENLKTDENGKIIVGNLKPGTYYFVETKAPFGHELDETPVEVVIEFNQQKQLTVTKVNERTTSGVMLTKKGEDGKLLEGVIFALQDQDGNTLQQDLTTDENGVLTIDNLKPGHYQLVEIATNAGYVLDGNPITFEIELGQTKQTEVTLVNELATGSVELAKLGEEKEALADAEFALLDKDGNELQTGLLTNEDGKIVVTDLKPGHYQFVETKAPFGHELDQTPILFEVVFNQQETLTVTKENERTTGSVSLIKVDDETGETLTGAIFALQDREGNTLLEELTTDENGKIFVDDLKPGNYQFVEIKAPSDYTLDEEPIPFTIDLGQSETLEITTNNAIIKGDFELTKVDFDNEELVLEGVQFALQDSEGNTLQEDLTTDQDGKLLITNLRPGDYVLVETNPLFGYEAHDPIAFTIDRGQLTVKQITITNKQIRGGVVLTKVDKQDKQTVLSGAVFKLVNEAGETIKEDLVTDENGEIVVQDLKPGNYQFIEVKAPAGYELDQTPIDFIIDMGQTAHIQVTAYNEKTPVPTPEEEEKPEAGEKDTSTGLKDSGKQESDSGKELPKSATNIFNYILVGIALISVGIATRVILRRRKTV</sequence>
<dbReference type="InterPro" id="IPR008966">
    <property type="entry name" value="Adhesion_dom_sf"/>
</dbReference>
<dbReference type="InterPro" id="IPR013783">
    <property type="entry name" value="Ig-like_fold"/>
</dbReference>
<feature type="domain" description="SpaA-like prealbumin fold" evidence="7">
    <location>
        <begin position="354"/>
        <end position="441"/>
    </location>
</feature>
<feature type="domain" description="SpaA-like prealbumin fold" evidence="7">
    <location>
        <begin position="1092"/>
        <end position="1181"/>
    </location>
</feature>
<feature type="domain" description="SpaA-like prealbumin fold" evidence="7">
    <location>
        <begin position="723"/>
        <end position="807"/>
    </location>
</feature>
<evidence type="ECO:0000256" key="3">
    <source>
        <dbReference type="ARBA" id="ARBA00022729"/>
    </source>
</evidence>
<feature type="domain" description="SpaA-like prealbumin fold" evidence="7">
    <location>
        <begin position="1187"/>
        <end position="1271"/>
    </location>
</feature>
<dbReference type="Gene3D" id="2.60.40.740">
    <property type="match status" value="2"/>
</dbReference>
<feature type="domain" description="SpaA-like prealbumin fold" evidence="7">
    <location>
        <begin position="538"/>
        <end position="625"/>
    </location>
</feature>
<keyword evidence="9" id="KW-1185">Reference proteome</keyword>
<name>A0ABU5CUQ5_9BACI</name>
<dbReference type="Pfam" id="PF05737">
    <property type="entry name" value="Collagen_bind"/>
    <property type="match status" value="2"/>
</dbReference>
<feature type="transmembrane region" description="Helical" evidence="5">
    <location>
        <begin position="1320"/>
        <end position="1341"/>
    </location>
</feature>
<gene>
    <name evidence="8" type="ORF">RWD45_18025</name>
</gene>
<feature type="domain" description="Collagen binding" evidence="6">
    <location>
        <begin position="56"/>
        <end position="182"/>
    </location>
</feature>
<evidence type="ECO:0000313" key="8">
    <source>
        <dbReference type="EMBL" id="MDY0410102.1"/>
    </source>
</evidence>
<evidence type="ECO:0000256" key="1">
    <source>
        <dbReference type="ARBA" id="ARBA00007257"/>
    </source>
</evidence>
<dbReference type="Gene3D" id="2.60.40.10">
    <property type="entry name" value="Immunoglobulins"/>
    <property type="match status" value="10"/>
</dbReference>
<dbReference type="Pfam" id="PF17802">
    <property type="entry name" value="SpaA"/>
    <property type="match status" value="10"/>
</dbReference>
<dbReference type="SUPFAM" id="SSF49401">
    <property type="entry name" value="Bacterial adhesins"/>
    <property type="match status" value="2"/>
</dbReference>
<comment type="caution">
    <text evidence="8">The sequence shown here is derived from an EMBL/GenBank/DDBJ whole genome shotgun (WGS) entry which is preliminary data.</text>
</comment>
<accession>A0ABU5CUQ5</accession>
<reference evidence="8 9" key="1">
    <citation type="submission" date="2023-10" db="EMBL/GenBank/DDBJ databases">
        <title>Virgibacillus soli CC-YMP-6 genome.</title>
        <authorList>
            <person name="Miliotis G."/>
            <person name="Sengupta P."/>
            <person name="Hameed A."/>
            <person name="Chuvochina M."/>
            <person name="Mcdonagh F."/>
            <person name="Simpson A.C."/>
            <person name="Singh N.K."/>
            <person name="Rekha P.D."/>
            <person name="Raman K."/>
            <person name="Hugenholtz P."/>
            <person name="Venkateswaran K."/>
        </authorList>
    </citation>
    <scope>NUCLEOTIDE SEQUENCE [LARGE SCALE GENOMIC DNA]</scope>
    <source>
        <strain evidence="8 9">CC-YMP-6</strain>
    </source>
</reference>
<keyword evidence="2" id="KW-0964">Secreted</keyword>
<dbReference type="PANTHER" id="PTHR36108:SF13">
    <property type="entry name" value="COLOSSIN-B-RELATED"/>
    <property type="match status" value="1"/>
</dbReference>
<feature type="domain" description="SpaA-like prealbumin fold" evidence="7">
    <location>
        <begin position="632"/>
        <end position="718"/>
    </location>
</feature>
<evidence type="ECO:0000256" key="5">
    <source>
        <dbReference type="SAM" id="Phobius"/>
    </source>
</evidence>
<feature type="domain" description="SpaA-like prealbumin fold" evidence="7">
    <location>
        <begin position="817"/>
        <end position="902"/>
    </location>
</feature>
<comment type="similarity">
    <text evidence="1">Belongs to the serine-aspartate repeat-containing protein (SDr) family.</text>
</comment>
<evidence type="ECO:0000259" key="6">
    <source>
        <dbReference type="Pfam" id="PF05737"/>
    </source>
</evidence>
<feature type="domain" description="SpaA-like prealbumin fold" evidence="7">
    <location>
        <begin position="999"/>
        <end position="1084"/>
    </location>
</feature>
<dbReference type="SUPFAM" id="SSF49478">
    <property type="entry name" value="Cna protein B-type domain"/>
    <property type="match status" value="10"/>
</dbReference>
<keyword evidence="3" id="KW-0732">Signal</keyword>
<keyword evidence="5" id="KW-1133">Transmembrane helix</keyword>
<keyword evidence="5" id="KW-0472">Membrane</keyword>
<dbReference type="EMBL" id="JAWDIQ010000003">
    <property type="protein sequence ID" value="MDY0410102.1"/>
    <property type="molecule type" value="Genomic_DNA"/>
</dbReference>
<dbReference type="RefSeq" id="WP_320380963.1">
    <property type="nucleotide sequence ID" value="NZ_JAWDIQ010000003.1"/>
</dbReference>
<proteinExistence type="inferred from homology"/>
<dbReference type="Proteomes" id="UP001275315">
    <property type="component" value="Unassembled WGS sequence"/>
</dbReference>
<protein>
    <submittedName>
        <fullName evidence="8">SpaA isopeptide-forming pilin-related protein</fullName>
    </submittedName>
</protein>